<keyword evidence="1" id="KW-0732">Signal</keyword>
<dbReference type="Proteomes" id="UP000828390">
    <property type="component" value="Unassembled WGS sequence"/>
</dbReference>
<dbReference type="EMBL" id="JAIWYP010000006">
    <property type="protein sequence ID" value="KAH3805366.1"/>
    <property type="molecule type" value="Genomic_DNA"/>
</dbReference>
<comment type="caution">
    <text evidence="2">The sequence shown here is derived from an EMBL/GenBank/DDBJ whole genome shotgun (WGS) entry which is preliminary data.</text>
</comment>
<feature type="chain" id="PRO_5038800906" evidence="1">
    <location>
        <begin position="21"/>
        <end position="137"/>
    </location>
</feature>
<organism evidence="2 3">
    <name type="scientific">Dreissena polymorpha</name>
    <name type="common">Zebra mussel</name>
    <name type="synonym">Mytilus polymorpha</name>
    <dbReference type="NCBI Taxonomy" id="45954"/>
    <lineage>
        <taxon>Eukaryota</taxon>
        <taxon>Metazoa</taxon>
        <taxon>Spiralia</taxon>
        <taxon>Lophotrochozoa</taxon>
        <taxon>Mollusca</taxon>
        <taxon>Bivalvia</taxon>
        <taxon>Autobranchia</taxon>
        <taxon>Heteroconchia</taxon>
        <taxon>Euheterodonta</taxon>
        <taxon>Imparidentia</taxon>
        <taxon>Neoheterodontei</taxon>
        <taxon>Myida</taxon>
        <taxon>Dreissenoidea</taxon>
        <taxon>Dreissenidae</taxon>
        <taxon>Dreissena</taxon>
    </lineage>
</organism>
<evidence type="ECO:0000313" key="3">
    <source>
        <dbReference type="Proteomes" id="UP000828390"/>
    </source>
</evidence>
<evidence type="ECO:0000313" key="2">
    <source>
        <dbReference type="EMBL" id="KAH3805366.1"/>
    </source>
</evidence>
<dbReference type="AlphaFoldDB" id="A0A9D4FVZ8"/>
<proteinExistence type="predicted"/>
<keyword evidence="3" id="KW-1185">Reference proteome</keyword>
<reference evidence="2" key="1">
    <citation type="journal article" date="2019" name="bioRxiv">
        <title>The Genome of the Zebra Mussel, Dreissena polymorpha: A Resource for Invasive Species Research.</title>
        <authorList>
            <person name="McCartney M.A."/>
            <person name="Auch B."/>
            <person name="Kono T."/>
            <person name="Mallez S."/>
            <person name="Zhang Y."/>
            <person name="Obille A."/>
            <person name="Becker A."/>
            <person name="Abrahante J.E."/>
            <person name="Garbe J."/>
            <person name="Badalamenti J.P."/>
            <person name="Herman A."/>
            <person name="Mangelson H."/>
            <person name="Liachko I."/>
            <person name="Sullivan S."/>
            <person name="Sone E.D."/>
            <person name="Koren S."/>
            <person name="Silverstein K.A.T."/>
            <person name="Beckman K.B."/>
            <person name="Gohl D.M."/>
        </authorList>
    </citation>
    <scope>NUCLEOTIDE SEQUENCE</scope>
    <source>
        <strain evidence="2">Duluth1</strain>
        <tissue evidence="2">Whole animal</tissue>
    </source>
</reference>
<feature type="signal peptide" evidence="1">
    <location>
        <begin position="1"/>
        <end position="20"/>
    </location>
</feature>
<protein>
    <submittedName>
        <fullName evidence="2">Uncharacterized protein</fullName>
    </submittedName>
</protein>
<gene>
    <name evidence="2" type="ORF">DPMN_133669</name>
</gene>
<sequence>MQLQKKSVFLLLNVIVAICAREPSSPICSRYDYEERLLERVLRNELALETTLNDILKTNAKVVDALKQLKDGKANVDSTLAVMEKKQIEIESTLSDFVNNASHNMNATLAANVGAMVKAASDIKENATVTLQQLVNV</sequence>
<accession>A0A9D4FVZ8</accession>
<name>A0A9D4FVZ8_DREPO</name>
<evidence type="ECO:0000256" key="1">
    <source>
        <dbReference type="SAM" id="SignalP"/>
    </source>
</evidence>
<reference evidence="2" key="2">
    <citation type="submission" date="2020-11" db="EMBL/GenBank/DDBJ databases">
        <authorList>
            <person name="McCartney M.A."/>
            <person name="Auch B."/>
            <person name="Kono T."/>
            <person name="Mallez S."/>
            <person name="Becker A."/>
            <person name="Gohl D.M."/>
            <person name="Silverstein K.A.T."/>
            <person name="Koren S."/>
            <person name="Bechman K.B."/>
            <person name="Herman A."/>
            <person name="Abrahante J.E."/>
            <person name="Garbe J."/>
        </authorList>
    </citation>
    <scope>NUCLEOTIDE SEQUENCE</scope>
    <source>
        <strain evidence="2">Duluth1</strain>
        <tissue evidence="2">Whole animal</tissue>
    </source>
</reference>